<dbReference type="EMBL" id="CAACVG010012635">
    <property type="protein sequence ID" value="VEN60572.1"/>
    <property type="molecule type" value="Genomic_DNA"/>
</dbReference>
<dbReference type="InterPro" id="IPR050688">
    <property type="entry name" value="Zinc_finger/UBP_domain"/>
</dbReference>
<keyword evidence="2" id="KW-0677">Repeat</keyword>
<evidence type="ECO:0000256" key="2">
    <source>
        <dbReference type="ARBA" id="ARBA00022737"/>
    </source>
</evidence>
<name>A0A653DM37_CALMS</name>
<dbReference type="AlphaFoldDB" id="A0A653DM37"/>
<dbReference type="Proteomes" id="UP000410492">
    <property type="component" value="Unassembled WGS sequence"/>
</dbReference>
<evidence type="ECO:0000256" key="4">
    <source>
        <dbReference type="ARBA" id="ARBA00022833"/>
    </source>
</evidence>
<evidence type="ECO:0000256" key="3">
    <source>
        <dbReference type="ARBA" id="ARBA00022771"/>
    </source>
</evidence>
<evidence type="ECO:0000259" key="6">
    <source>
        <dbReference type="PROSITE" id="PS50157"/>
    </source>
</evidence>
<dbReference type="GO" id="GO:0005634">
    <property type="term" value="C:nucleus"/>
    <property type="evidence" value="ECO:0007669"/>
    <property type="project" value="TreeGrafter"/>
</dbReference>
<accession>A0A653DM37</accession>
<feature type="domain" description="C2H2-type" evidence="6">
    <location>
        <begin position="359"/>
        <end position="382"/>
    </location>
</feature>
<keyword evidence="1" id="KW-0479">Metal-binding</keyword>
<dbReference type="OrthoDB" id="6690766at2759"/>
<dbReference type="PANTHER" id="PTHR24403">
    <property type="entry name" value="ZINC FINGER PROTEIN"/>
    <property type="match status" value="1"/>
</dbReference>
<feature type="domain" description="C2H2-type" evidence="6">
    <location>
        <begin position="158"/>
        <end position="186"/>
    </location>
</feature>
<dbReference type="Gene3D" id="3.30.160.60">
    <property type="entry name" value="Classic Zinc Finger"/>
    <property type="match status" value="2"/>
</dbReference>
<evidence type="ECO:0000256" key="1">
    <source>
        <dbReference type="ARBA" id="ARBA00022723"/>
    </source>
</evidence>
<dbReference type="PROSITE" id="PS50157">
    <property type="entry name" value="ZINC_FINGER_C2H2_2"/>
    <property type="match status" value="3"/>
</dbReference>
<keyword evidence="3 5" id="KW-0863">Zinc-finger</keyword>
<proteinExistence type="predicted"/>
<dbReference type="GO" id="GO:0045944">
    <property type="term" value="P:positive regulation of transcription by RNA polymerase II"/>
    <property type="evidence" value="ECO:0007669"/>
    <property type="project" value="TreeGrafter"/>
</dbReference>
<evidence type="ECO:0000313" key="8">
    <source>
        <dbReference type="Proteomes" id="UP000410492"/>
    </source>
</evidence>
<dbReference type="GO" id="GO:0008270">
    <property type="term" value="F:zinc ion binding"/>
    <property type="evidence" value="ECO:0007669"/>
    <property type="project" value="UniProtKB-KW"/>
</dbReference>
<keyword evidence="4" id="KW-0862">Zinc</keyword>
<protein>
    <recommendedName>
        <fullName evidence="6">C2H2-type domain-containing protein</fullName>
    </recommendedName>
</protein>
<dbReference type="PANTHER" id="PTHR24403:SF67">
    <property type="entry name" value="FI01116P-RELATED"/>
    <property type="match status" value="1"/>
</dbReference>
<gene>
    <name evidence="7" type="ORF">CALMAC_LOCUS18227</name>
</gene>
<organism evidence="7 8">
    <name type="scientific">Callosobruchus maculatus</name>
    <name type="common">Southern cowpea weevil</name>
    <name type="synonym">Pulse bruchid</name>
    <dbReference type="NCBI Taxonomy" id="64391"/>
    <lineage>
        <taxon>Eukaryota</taxon>
        <taxon>Metazoa</taxon>
        <taxon>Ecdysozoa</taxon>
        <taxon>Arthropoda</taxon>
        <taxon>Hexapoda</taxon>
        <taxon>Insecta</taxon>
        <taxon>Pterygota</taxon>
        <taxon>Neoptera</taxon>
        <taxon>Endopterygota</taxon>
        <taxon>Coleoptera</taxon>
        <taxon>Polyphaga</taxon>
        <taxon>Cucujiformia</taxon>
        <taxon>Chrysomeloidea</taxon>
        <taxon>Chrysomelidae</taxon>
        <taxon>Bruchinae</taxon>
        <taxon>Bruchini</taxon>
        <taxon>Callosobruchus</taxon>
    </lineage>
</organism>
<dbReference type="Pfam" id="PF00096">
    <property type="entry name" value="zf-C2H2"/>
    <property type="match status" value="1"/>
</dbReference>
<dbReference type="SMART" id="SM00355">
    <property type="entry name" value="ZnF_C2H2"/>
    <property type="match status" value="4"/>
</dbReference>
<dbReference type="SUPFAM" id="SSF57667">
    <property type="entry name" value="beta-beta-alpha zinc fingers"/>
    <property type="match status" value="1"/>
</dbReference>
<reference evidence="7 8" key="1">
    <citation type="submission" date="2019-01" db="EMBL/GenBank/DDBJ databases">
        <authorList>
            <person name="Sayadi A."/>
        </authorList>
    </citation>
    <scope>NUCLEOTIDE SEQUENCE [LARGE SCALE GENOMIC DNA]</scope>
</reference>
<evidence type="ECO:0000256" key="5">
    <source>
        <dbReference type="PROSITE-ProRule" id="PRU00042"/>
    </source>
</evidence>
<sequence length="389" mass="43611">MDSLQLSKLLDIETKVDPTIFSADSDSENGSKELHVVHREPQTDVFICYNCSYMSLSNDDLLDHVSAGNCVLEQSDSSVTETKILNSQLSRHPGTASRHNIGSRVTCDQSSIIKKTPGKHATYKIHTCKNGDYITTSNSCSDCHTSVHSDSASAVELEICTYCGKTFKRKSLLDYHMVTVHLGHLINTGKMHAGMFKTVTPKQLQRQRKDSREASSTAVFCSETDLTSDNCGLNINAESSQIVTLGDHMSKNKLEHSDPKFDSDTDSNEKVKLDDVISKKQPEHSSNSDPSIHQCKHCNFKTTRKVYLNRHIRKYHDMSKNYTVPCVHCGQVFTSKRTLGGHIIRKHPDFISSVPCKLYECTSCDYKTTYKSSLDWHMVMHSCTVYGLP</sequence>
<dbReference type="InterPro" id="IPR013087">
    <property type="entry name" value="Znf_C2H2_type"/>
</dbReference>
<dbReference type="InterPro" id="IPR036236">
    <property type="entry name" value="Znf_C2H2_sf"/>
</dbReference>
<feature type="domain" description="C2H2-type" evidence="6">
    <location>
        <begin position="293"/>
        <end position="321"/>
    </location>
</feature>
<keyword evidence="8" id="KW-1185">Reference proteome</keyword>
<evidence type="ECO:0000313" key="7">
    <source>
        <dbReference type="EMBL" id="VEN60572.1"/>
    </source>
</evidence>
<dbReference type="PROSITE" id="PS00028">
    <property type="entry name" value="ZINC_FINGER_C2H2_1"/>
    <property type="match status" value="2"/>
</dbReference>